<proteinExistence type="predicted"/>
<feature type="domain" description="RRM" evidence="3">
    <location>
        <begin position="93"/>
        <end position="171"/>
    </location>
</feature>
<dbReference type="SMART" id="SM00360">
    <property type="entry name" value="RRM"/>
    <property type="match status" value="2"/>
</dbReference>
<dbReference type="InterPro" id="IPR050502">
    <property type="entry name" value="Euk_RNA-bind_prot"/>
</dbReference>
<name>A0A803MJY7_CHEQI</name>
<dbReference type="PANTHER" id="PTHR48025">
    <property type="entry name" value="OS02G0815200 PROTEIN"/>
    <property type="match status" value="1"/>
</dbReference>
<dbReference type="SUPFAM" id="SSF54928">
    <property type="entry name" value="RNA-binding domain, RBD"/>
    <property type="match status" value="2"/>
</dbReference>
<dbReference type="Gramene" id="AUR62030720-RA">
    <property type="protein sequence ID" value="AUR62030720-RA:cds"/>
    <property type="gene ID" value="AUR62030720"/>
</dbReference>
<protein>
    <recommendedName>
        <fullName evidence="3">RRM domain-containing protein</fullName>
    </recommendedName>
</protein>
<evidence type="ECO:0000313" key="4">
    <source>
        <dbReference type="EnsemblPlants" id="AUR62030720-RA:cds"/>
    </source>
</evidence>
<organism evidence="4 5">
    <name type="scientific">Chenopodium quinoa</name>
    <name type="common">Quinoa</name>
    <dbReference type="NCBI Taxonomy" id="63459"/>
    <lineage>
        <taxon>Eukaryota</taxon>
        <taxon>Viridiplantae</taxon>
        <taxon>Streptophyta</taxon>
        <taxon>Embryophyta</taxon>
        <taxon>Tracheophyta</taxon>
        <taxon>Spermatophyta</taxon>
        <taxon>Magnoliopsida</taxon>
        <taxon>eudicotyledons</taxon>
        <taxon>Gunneridae</taxon>
        <taxon>Pentapetalae</taxon>
        <taxon>Caryophyllales</taxon>
        <taxon>Chenopodiaceae</taxon>
        <taxon>Chenopodioideae</taxon>
        <taxon>Atripliceae</taxon>
        <taxon>Chenopodium</taxon>
    </lineage>
</organism>
<evidence type="ECO:0000256" key="1">
    <source>
        <dbReference type="ARBA" id="ARBA00022884"/>
    </source>
</evidence>
<dbReference type="PROSITE" id="PS50102">
    <property type="entry name" value="RRM"/>
    <property type="match status" value="2"/>
</dbReference>
<dbReference type="PANTHER" id="PTHR48025:SF11">
    <property type="entry name" value="RNA-BINDING PROTEIN CP33, CHLOROPLASTIC"/>
    <property type="match status" value="1"/>
</dbReference>
<dbReference type="OMA" id="HENTGNN"/>
<reference evidence="4" key="1">
    <citation type="journal article" date="2017" name="Nature">
        <title>The genome of Chenopodium quinoa.</title>
        <authorList>
            <person name="Jarvis D.E."/>
            <person name="Ho Y.S."/>
            <person name="Lightfoot D.J."/>
            <person name="Schmoeckel S.M."/>
            <person name="Li B."/>
            <person name="Borm T.J.A."/>
            <person name="Ohyanagi H."/>
            <person name="Mineta K."/>
            <person name="Michell C.T."/>
            <person name="Saber N."/>
            <person name="Kharbatia N.M."/>
            <person name="Rupper R.R."/>
            <person name="Sharp A.R."/>
            <person name="Dally N."/>
            <person name="Boughton B.A."/>
            <person name="Woo Y.H."/>
            <person name="Gao G."/>
            <person name="Schijlen E.G.W.M."/>
            <person name="Guo X."/>
            <person name="Momin A.A."/>
            <person name="Negrao S."/>
            <person name="Al-Babili S."/>
            <person name="Gehring C."/>
            <person name="Roessner U."/>
            <person name="Jung C."/>
            <person name="Murphy K."/>
            <person name="Arold S.T."/>
            <person name="Gojobori T."/>
            <person name="van der Linden C.G."/>
            <person name="van Loo E.N."/>
            <person name="Jellen E.N."/>
            <person name="Maughan P.J."/>
            <person name="Tester M."/>
        </authorList>
    </citation>
    <scope>NUCLEOTIDE SEQUENCE [LARGE SCALE GENOMIC DNA]</scope>
    <source>
        <strain evidence="4">cv. PI 614886</strain>
    </source>
</reference>
<dbReference type="Pfam" id="PF00076">
    <property type="entry name" value="RRM_1"/>
    <property type="match status" value="2"/>
</dbReference>
<dbReference type="InterPro" id="IPR035979">
    <property type="entry name" value="RBD_domain_sf"/>
</dbReference>
<dbReference type="EnsemblPlants" id="AUR62030720-RA">
    <property type="protein sequence ID" value="AUR62030720-RA:cds"/>
    <property type="gene ID" value="AUR62030720"/>
</dbReference>
<dbReference type="AlphaFoldDB" id="A0A803MJY7"/>
<evidence type="ECO:0000259" key="3">
    <source>
        <dbReference type="PROSITE" id="PS50102"/>
    </source>
</evidence>
<evidence type="ECO:0000313" key="5">
    <source>
        <dbReference type="Proteomes" id="UP000596660"/>
    </source>
</evidence>
<dbReference type="Gene3D" id="3.30.70.330">
    <property type="match status" value="2"/>
</dbReference>
<dbReference type="Proteomes" id="UP000596660">
    <property type="component" value="Unplaced"/>
</dbReference>
<evidence type="ECO:0000256" key="2">
    <source>
        <dbReference type="PROSITE-ProRule" id="PRU00176"/>
    </source>
</evidence>
<feature type="domain" description="RRM" evidence="3">
    <location>
        <begin position="1"/>
        <end position="68"/>
    </location>
</feature>
<sequence>MTSDQLSEVFAEAGQVRFIEIIYDKVTDRSRGFGFVTMGSVDEAKEAIRMFDGSQVGGRTVRVNFPEVPRGGERKVMGPKLQSSNVGYVDTPHKLYAGNLGWGITSQGLREAFANQEGFLSAKVIYERASGRSRGFGFITFSTADAAESALTTMNGVELEGRPLRLNMASDRARSNTEAYAEQSA</sequence>
<dbReference type="InterPro" id="IPR000504">
    <property type="entry name" value="RRM_dom"/>
</dbReference>
<dbReference type="GO" id="GO:0009535">
    <property type="term" value="C:chloroplast thylakoid membrane"/>
    <property type="evidence" value="ECO:0007669"/>
    <property type="project" value="TreeGrafter"/>
</dbReference>
<dbReference type="GO" id="GO:1901259">
    <property type="term" value="P:chloroplast rRNA processing"/>
    <property type="evidence" value="ECO:0007669"/>
    <property type="project" value="TreeGrafter"/>
</dbReference>
<keyword evidence="5" id="KW-1185">Reference proteome</keyword>
<dbReference type="GO" id="GO:0003729">
    <property type="term" value="F:mRNA binding"/>
    <property type="evidence" value="ECO:0007669"/>
    <property type="project" value="TreeGrafter"/>
</dbReference>
<dbReference type="InterPro" id="IPR012677">
    <property type="entry name" value="Nucleotide-bd_a/b_plait_sf"/>
</dbReference>
<accession>A0A803MJY7</accession>
<keyword evidence="1 2" id="KW-0694">RNA-binding</keyword>
<reference evidence="4" key="2">
    <citation type="submission" date="2021-03" db="UniProtKB">
        <authorList>
            <consortium name="EnsemblPlants"/>
        </authorList>
    </citation>
    <scope>IDENTIFICATION</scope>
</reference>